<dbReference type="Gene3D" id="3.20.20.80">
    <property type="entry name" value="Glycosidases"/>
    <property type="match status" value="1"/>
</dbReference>
<feature type="domain" description="Glycoside hydrolase family 20 catalytic" evidence="9">
    <location>
        <begin position="226"/>
        <end position="562"/>
    </location>
</feature>
<dbReference type="SUPFAM" id="SSF51445">
    <property type="entry name" value="(Trans)glycosidases"/>
    <property type="match status" value="1"/>
</dbReference>
<dbReference type="PIRSF" id="PIRSF001093">
    <property type="entry name" value="B-hxosamndse_ab_euk"/>
    <property type="match status" value="1"/>
</dbReference>
<dbReference type="STRING" id="121224.E0VGG8"/>
<keyword evidence="4 7" id="KW-0378">Hydrolase</keyword>
<dbReference type="RefSeq" id="XP_002425212.1">
    <property type="nucleotide sequence ID" value="XM_002425167.1"/>
</dbReference>
<dbReference type="FunCoup" id="E0VGG8">
    <property type="interactions" value="536"/>
</dbReference>
<keyword evidence="3" id="KW-0732">Signal</keyword>
<dbReference type="HOGENOM" id="CLU_007082_0_1_1"/>
<comment type="catalytic activity">
    <reaction evidence="1 7">
        <text>Hydrolysis of terminal non-reducing N-acetyl-D-hexosamine residues in N-acetyl-beta-D-hexosaminides.</text>
        <dbReference type="EC" id="3.2.1.52"/>
    </reaction>
</comment>
<dbReference type="FunFam" id="3.20.20.80:FF:000063">
    <property type="entry name" value="Beta-hexosaminidase"/>
    <property type="match status" value="1"/>
</dbReference>
<dbReference type="PANTHER" id="PTHR22600:SF42">
    <property type="entry name" value="BETA-N-ACETYLHEXOSAMINIDASE"/>
    <property type="match status" value="1"/>
</dbReference>
<dbReference type="SUPFAM" id="SSF55545">
    <property type="entry name" value="beta-N-acetylhexosaminidase-like domain"/>
    <property type="match status" value="1"/>
</dbReference>
<dbReference type="KEGG" id="phu:Phum_PHUM182340"/>
<dbReference type="Pfam" id="PF14845">
    <property type="entry name" value="Glycohydro_20b2"/>
    <property type="match status" value="1"/>
</dbReference>
<name>E0VGG8_PEDHC</name>
<dbReference type="GO" id="GO:0030203">
    <property type="term" value="P:glycosaminoglycan metabolic process"/>
    <property type="evidence" value="ECO:0007669"/>
    <property type="project" value="TreeGrafter"/>
</dbReference>
<dbReference type="EnsemblMetazoa" id="PHUM182340-RA">
    <property type="protein sequence ID" value="PHUM182340-PA"/>
    <property type="gene ID" value="PHUM182340"/>
</dbReference>
<dbReference type="InterPro" id="IPR029018">
    <property type="entry name" value="Hex-like_dom2"/>
</dbReference>
<dbReference type="GO" id="GO:0005975">
    <property type="term" value="P:carbohydrate metabolic process"/>
    <property type="evidence" value="ECO:0007669"/>
    <property type="project" value="InterPro"/>
</dbReference>
<dbReference type="OrthoDB" id="428480at2759"/>
<evidence type="ECO:0000256" key="2">
    <source>
        <dbReference type="ARBA" id="ARBA00006285"/>
    </source>
</evidence>
<dbReference type="GO" id="GO:0005886">
    <property type="term" value="C:plasma membrane"/>
    <property type="evidence" value="ECO:0007669"/>
    <property type="project" value="TreeGrafter"/>
</dbReference>
<keyword evidence="6 7" id="KW-0326">Glycosidase</keyword>
<dbReference type="GO" id="GO:0016231">
    <property type="term" value="F:beta-N-acetylglucosaminidase activity"/>
    <property type="evidence" value="ECO:0007669"/>
    <property type="project" value="TreeGrafter"/>
</dbReference>
<dbReference type="OMA" id="STSYYNW"/>
<keyword evidence="5" id="KW-0325">Glycoprotein</keyword>
<organism>
    <name type="scientific">Pediculus humanus subsp. corporis</name>
    <name type="common">Body louse</name>
    <dbReference type="NCBI Taxonomy" id="121224"/>
    <lineage>
        <taxon>Eukaryota</taxon>
        <taxon>Metazoa</taxon>
        <taxon>Ecdysozoa</taxon>
        <taxon>Arthropoda</taxon>
        <taxon>Hexapoda</taxon>
        <taxon>Insecta</taxon>
        <taxon>Pterygota</taxon>
        <taxon>Neoptera</taxon>
        <taxon>Paraneoptera</taxon>
        <taxon>Psocodea</taxon>
        <taxon>Troctomorpha</taxon>
        <taxon>Phthiraptera</taxon>
        <taxon>Anoplura</taxon>
        <taxon>Pediculidae</taxon>
        <taxon>Pediculus</taxon>
    </lineage>
</organism>
<dbReference type="GeneID" id="8239996"/>
<dbReference type="InterPro" id="IPR025705">
    <property type="entry name" value="Beta_hexosaminidase_sua/sub"/>
</dbReference>
<evidence type="ECO:0000259" key="9">
    <source>
        <dbReference type="Pfam" id="PF00728"/>
    </source>
</evidence>
<dbReference type="Gene3D" id="3.30.379.10">
    <property type="entry name" value="Chitobiase/beta-hexosaminidase domain 2-like"/>
    <property type="match status" value="1"/>
</dbReference>
<evidence type="ECO:0000313" key="11">
    <source>
        <dbReference type="EMBL" id="EEB12474.1"/>
    </source>
</evidence>
<dbReference type="Proteomes" id="UP000009046">
    <property type="component" value="Unassembled WGS sequence"/>
</dbReference>
<evidence type="ECO:0000256" key="5">
    <source>
        <dbReference type="ARBA" id="ARBA00023180"/>
    </source>
</evidence>
<feature type="active site" description="Proton donor" evidence="8">
    <location>
        <position position="391"/>
    </location>
</feature>
<sequence>MHVSYYYIYLLIIFYVRKIATNESIESLQQWTWSCENENCVKSLLPYSKNGTTLEICKLLCGKYRTLWPKPTGKTILGSTLFSFHPSKILFDFNYVENFTAKEHLRKVSKLFQNKMFKLCGSNCSFIPDTEIIIHFNVISPNLELNWKTDERYTLEIDKKEISENGKKPEMIEININSTTVYGCRHGLETITQLTTSHSLKYSNDMILKRYLVMISSGEIHDAPVYPHRGLLIDTARHYMSVKSIRKTIEAMSMTKLNVLHWHATDSQSFPLEISNFPQLVRYGSYSPEQIYTKKDIRGIVEYAKLNGIRVIIEIDGPAHAGNGWQWGEQHNLGKLALCVNQQPWRQYCIQPPCGQLNPINENVYKILKNIYKELIEILPESETLHLGGDEVFFQCWNSSSEVLDWFSRNYMQNDEKGFLDLWGIYQEKVLQAFSEVYPTKDVPVILWSSTLTEPEVIEKYLNKTRYIIQTWLPASSPIPTQLLNKGYKLILSTKDKWYLDHGFWGNTVYHSWKIAYDNKLPRHSNVLGGEAAMWSEKVDEQSLDMKVWPRTAAVGERLWSNPKWGANAAEQRFENFRERLVKFDIRADVTSPYYCYQNDQACS</sequence>
<dbReference type="PANTHER" id="PTHR22600">
    <property type="entry name" value="BETA-HEXOSAMINIDASE"/>
    <property type="match status" value="1"/>
</dbReference>
<proteinExistence type="inferred from homology"/>
<feature type="domain" description="Beta-hexosaminidase eukaryotic type N-terminal" evidence="10">
    <location>
        <begin position="67"/>
        <end position="194"/>
    </location>
</feature>
<dbReference type="InParanoid" id="E0VGG8"/>
<dbReference type="EMBL" id="AAZO01002119">
    <property type="status" value="NOT_ANNOTATED_CDS"/>
    <property type="molecule type" value="Genomic_DNA"/>
</dbReference>
<dbReference type="Pfam" id="PF00728">
    <property type="entry name" value="Glyco_hydro_20"/>
    <property type="match status" value="1"/>
</dbReference>
<dbReference type="EMBL" id="DS235142">
    <property type="protein sequence ID" value="EEB12474.1"/>
    <property type="molecule type" value="Genomic_DNA"/>
</dbReference>
<evidence type="ECO:0000256" key="8">
    <source>
        <dbReference type="PIRSR" id="PIRSR001093-1"/>
    </source>
</evidence>
<reference evidence="12" key="3">
    <citation type="submission" date="2020-05" db="UniProtKB">
        <authorList>
            <consortium name="EnsemblMetazoa"/>
        </authorList>
    </citation>
    <scope>IDENTIFICATION</scope>
    <source>
        <strain evidence="12">USDA</strain>
    </source>
</reference>
<dbReference type="CTD" id="8239996"/>
<dbReference type="PRINTS" id="PR00738">
    <property type="entry name" value="GLHYDRLASE20"/>
</dbReference>
<dbReference type="CDD" id="cd06562">
    <property type="entry name" value="GH20_HexA_HexB-like"/>
    <property type="match status" value="1"/>
</dbReference>
<protein>
    <recommendedName>
        <fullName evidence="7">Beta-hexosaminidase</fullName>
        <ecNumber evidence="7">3.2.1.52</ecNumber>
    </recommendedName>
</protein>
<keyword evidence="13" id="KW-1185">Reference proteome</keyword>
<dbReference type="EC" id="3.2.1.52" evidence="7"/>
<evidence type="ECO:0000256" key="4">
    <source>
        <dbReference type="ARBA" id="ARBA00022801"/>
    </source>
</evidence>
<evidence type="ECO:0000313" key="12">
    <source>
        <dbReference type="EnsemblMetazoa" id="PHUM182340-PA"/>
    </source>
</evidence>
<dbReference type="InterPro" id="IPR017853">
    <property type="entry name" value="GH"/>
</dbReference>
<evidence type="ECO:0000256" key="3">
    <source>
        <dbReference type="ARBA" id="ARBA00022729"/>
    </source>
</evidence>
<accession>E0VGG8</accession>
<dbReference type="AlphaFoldDB" id="E0VGG8"/>
<evidence type="ECO:0000256" key="1">
    <source>
        <dbReference type="ARBA" id="ARBA00001231"/>
    </source>
</evidence>
<evidence type="ECO:0000313" key="13">
    <source>
        <dbReference type="Proteomes" id="UP000009046"/>
    </source>
</evidence>
<dbReference type="InterPro" id="IPR015883">
    <property type="entry name" value="Glyco_hydro_20_cat"/>
</dbReference>
<dbReference type="VEuPathDB" id="VectorBase:PHUM182340"/>
<dbReference type="InterPro" id="IPR029019">
    <property type="entry name" value="HEX_eukaryotic_N"/>
</dbReference>
<comment type="similarity">
    <text evidence="2 7">Belongs to the glycosyl hydrolase 20 family.</text>
</comment>
<evidence type="ECO:0000256" key="6">
    <source>
        <dbReference type="ARBA" id="ARBA00023295"/>
    </source>
</evidence>
<gene>
    <name evidence="12" type="primary">8239996</name>
    <name evidence="11" type="ORF">Phum_PHUM182340</name>
</gene>
<evidence type="ECO:0000259" key="10">
    <source>
        <dbReference type="Pfam" id="PF14845"/>
    </source>
</evidence>
<evidence type="ECO:0000256" key="7">
    <source>
        <dbReference type="PIRNR" id="PIRNR001093"/>
    </source>
</evidence>
<dbReference type="eggNOG" id="KOG2499">
    <property type="taxonomic scope" value="Eukaryota"/>
</dbReference>
<reference evidence="11" key="2">
    <citation type="submission" date="2007-04" db="EMBL/GenBank/DDBJ databases">
        <title>The genome of the human body louse.</title>
        <authorList>
            <consortium name="The Human Body Louse Genome Consortium"/>
            <person name="Kirkness E."/>
            <person name="Walenz B."/>
            <person name="Hass B."/>
            <person name="Bruggner R."/>
            <person name="Strausberg R."/>
        </authorList>
    </citation>
    <scope>NUCLEOTIDE SEQUENCE</scope>
    <source>
        <strain evidence="11">USDA</strain>
    </source>
</reference>
<reference evidence="11" key="1">
    <citation type="submission" date="2007-04" db="EMBL/GenBank/DDBJ databases">
        <title>Annotation of Pediculus humanus corporis strain USDA.</title>
        <authorList>
            <person name="Kirkness E."/>
            <person name="Hannick L."/>
            <person name="Hass B."/>
            <person name="Bruggner R."/>
            <person name="Lawson D."/>
            <person name="Bidwell S."/>
            <person name="Joardar V."/>
            <person name="Caler E."/>
            <person name="Walenz B."/>
            <person name="Inman J."/>
            <person name="Schobel S."/>
            <person name="Galinsky K."/>
            <person name="Amedeo P."/>
            <person name="Strausberg R."/>
        </authorList>
    </citation>
    <scope>NUCLEOTIDE SEQUENCE</scope>
    <source>
        <strain evidence="11">USDA</strain>
    </source>
</reference>